<dbReference type="AlphaFoldDB" id="A0A5Q2TMS7"/>
<keyword evidence="2" id="KW-1185">Reference proteome</keyword>
<name>A0A5Q2TMS7_9BACI</name>
<evidence type="ECO:0000313" key="2">
    <source>
        <dbReference type="Proteomes" id="UP000339690"/>
    </source>
</evidence>
<dbReference type="RefSeq" id="WP_153791634.1">
    <property type="nucleotide sequence ID" value="NZ_CP045915.1"/>
</dbReference>
<dbReference type="KEGG" id="grc:GI584_14385"/>
<protein>
    <submittedName>
        <fullName evidence="1">Uncharacterized protein</fullName>
    </submittedName>
</protein>
<dbReference type="EMBL" id="CP045915">
    <property type="protein sequence ID" value="QGH35160.1"/>
    <property type="molecule type" value="Genomic_DNA"/>
</dbReference>
<gene>
    <name evidence="1" type="ORF">GI584_14385</name>
</gene>
<reference evidence="1 2" key="1">
    <citation type="submission" date="2019-11" db="EMBL/GenBank/DDBJ databases">
        <title>Gracilibacillus salitolerans sp. nov., a moderate halophile isolated from a saline soil in northwest China.</title>
        <authorList>
            <person name="Gan L."/>
        </authorList>
    </citation>
    <scope>NUCLEOTIDE SEQUENCE [LARGE SCALE GENOMIC DNA]</scope>
    <source>
        <strain evidence="1 2">SCU50</strain>
    </source>
</reference>
<organism evidence="1 2">
    <name type="scientific">Gracilibacillus salitolerans</name>
    <dbReference type="NCBI Taxonomy" id="2663022"/>
    <lineage>
        <taxon>Bacteria</taxon>
        <taxon>Bacillati</taxon>
        <taxon>Bacillota</taxon>
        <taxon>Bacilli</taxon>
        <taxon>Bacillales</taxon>
        <taxon>Bacillaceae</taxon>
        <taxon>Gracilibacillus</taxon>
    </lineage>
</organism>
<accession>A0A5Q2TMS7</accession>
<sequence length="47" mass="5630">MDKYEKAKQFYLDLKKENRQVIATDAVIHHMANLITRVAELERKKNK</sequence>
<evidence type="ECO:0000313" key="1">
    <source>
        <dbReference type="EMBL" id="QGH35160.1"/>
    </source>
</evidence>
<dbReference type="Proteomes" id="UP000339690">
    <property type="component" value="Chromosome"/>
</dbReference>
<proteinExistence type="predicted"/>